<dbReference type="InterPro" id="IPR035996">
    <property type="entry name" value="4pyrrol_Methylase_sf"/>
</dbReference>
<protein>
    <recommendedName>
        <fullName evidence="6">Ribosomal RNA small subunit methyltransferase I</fullName>
        <ecNumber evidence="6">2.1.1.198</ecNumber>
    </recommendedName>
    <alternativeName>
        <fullName evidence="6">16S rRNA 2'-O-ribose C1402 methyltransferase</fullName>
    </alternativeName>
    <alternativeName>
        <fullName evidence="6">rRNA (cytidine-2'-O-)-methyltransferase RsmI</fullName>
    </alternativeName>
</protein>
<dbReference type="PIRSF" id="PIRSF005917">
    <property type="entry name" value="MTase_YraL"/>
    <property type="match status" value="1"/>
</dbReference>
<keyword evidence="4 6" id="KW-0808">Transferase</keyword>
<dbReference type="Proteomes" id="UP000244911">
    <property type="component" value="Unassembled WGS sequence"/>
</dbReference>
<keyword evidence="2 6" id="KW-0698">rRNA processing</keyword>
<feature type="domain" description="Tetrapyrrole methylase" evidence="7">
    <location>
        <begin position="12"/>
        <end position="214"/>
    </location>
</feature>
<dbReference type="InterPro" id="IPR053910">
    <property type="entry name" value="RsmI_HTH"/>
</dbReference>
<dbReference type="HAMAP" id="MF_01877">
    <property type="entry name" value="16SrRNA_methyltr_I"/>
    <property type="match status" value="1"/>
</dbReference>
<comment type="catalytic activity">
    <reaction evidence="6">
        <text>cytidine(1402) in 16S rRNA + S-adenosyl-L-methionine = 2'-O-methylcytidine(1402) in 16S rRNA + S-adenosyl-L-homocysteine + H(+)</text>
        <dbReference type="Rhea" id="RHEA:42924"/>
        <dbReference type="Rhea" id="RHEA-COMP:10285"/>
        <dbReference type="Rhea" id="RHEA-COMP:10286"/>
        <dbReference type="ChEBI" id="CHEBI:15378"/>
        <dbReference type="ChEBI" id="CHEBI:57856"/>
        <dbReference type="ChEBI" id="CHEBI:59789"/>
        <dbReference type="ChEBI" id="CHEBI:74495"/>
        <dbReference type="ChEBI" id="CHEBI:82748"/>
        <dbReference type="EC" id="2.1.1.198"/>
    </reaction>
</comment>
<dbReference type="Gene3D" id="3.40.1010.10">
    <property type="entry name" value="Cobalt-precorrin-4 Transmethylase, Domain 1"/>
    <property type="match status" value="1"/>
</dbReference>
<dbReference type="PANTHER" id="PTHR46111:SF1">
    <property type="entry name" value="RIBOSOMAL RNA SMALL SUBUNIT METHYLTRANSFERASE I"/>
    <property type="match status" value="1"/>
</dbReference>
<gene>
    <name evidence="6 9" type="primary">rsmI</name>
    <name evidence="9" type="ORF">ALP8811_00365</name>
</gene>
<evidence type="ECO:0000259" key="7">
    <source>
        <dbReference type="Pfam" id="PF00590"/>
    </source>
</evidence>
<evidence type="ECO:0000256" key="2">
    <source>
        <dbReference type="ARBA" id="ARBA00022552"/>
    </source>
</evidence>
<dbReference type="Gene3D" id="3.30.950.10">
    <property type="entry name" value="Methyltransferase, Cobalt-precorrin-4 Transmethylase, Domain 2"/>
    <property type="match status" value="1"/>
</dbReference>
<keyword evidence="3 6" id="KW-0489">Methyltransferase</keyword>
<keyword evidence="10" id="KW-1185">Reference proteome</keyword>
<evidence type="ECO:0000259" key="8">
    <source>
        <dbReference type="Pfam" id="PF23016"/>
    </source>
</evidence>
<evidence type="ECO:0000313" key="9">
    <source>
        <dbReference type="EMBL" id="SPF75378.1"/>
    </source>
</evidence>
<dbReference type="AlphaFoldDB" id="A0A2R8AH81"/>
<dbReference type="NCBIfam" id="TIGR00096">
    <property type="entry name" value="16S rRNA (cytidine(1402)-2'-O)-methyltransferase"/>
    <property type="match status" value="1"/>
</dbReference>
<accession>A0A2R8AH81</accession>
<dbReference type="GO" id="GO:0005737">
    <property type="term" value="C:cytoplasm"/>
    <property type="evidence" value="ECO:0007669"/>
    <property type="project" value="UniProtKB-SubCell"/>
</dbReference>
<evidence type="ECO:0000256" key="1">
    <source>
        <dbReference type="ARBA" id="ARBA00022490"/>
    </source>
</evidence>
<dbReference type="RefSeq" id="WP_370738863.1">
    <property type="nucleotide sequence ID" value="NZ_OMOI01000001.1"/>
</dbReference>
<keyword evidence="5 6" id="KW-0949">S-adenosyl-L-methionine</keyword>
<organism evidence="9 10">
    <name type="scientific">Aliiroseovarius pelagivivens</name>
    <dbReference type="NCBI Taxonomy" id="1639690"/>
    <lineage>
        <taxon>Bacteria</taxon>
        <taxon>Pseudomonadati</taxon>
        <taxon>Pseudomonadota</taxon>
        <taxon>Alphaproteobacteria</taxon>
        <taxon>Rhodobacterales</taxon>
        <taxon>Paracoccaceae</taxon>
        <taxon>Aliiroseovarius</taxon>
    </lineage>
</organism>
<dbReference type="Pfam" id="PF00590">
    <property type="entry name" value="TP_methylase"/>
    <property type="match status" value="1"/>
</dbReference>
<evidence type="ECO:0000256" key="3">
    <source>
        <dbReference type="ARBA" id="ARBA00022603"/>
    </source>
</evidence>
<dbReference type="InterPro" id="IPR008189">
    <property type="entry name" value="rRNA_ssu_MeTfrase_I"/>
</dbReference>
<proteinExistence type="inferred from homology"/>
<dbReference type="EC" id="2.1.1.198" evidence="6"/>
<comment type="function">
    <text evidence="6">Catalyzes the 2'-O-methylation of the ribose of cytidine 1402 (C1402) in 16S rRNA.</text>
</comment>
<dbReference type="InterPro" id="IPR000878">
    <property type="entry name" value="4pyrrol_Mease"/>
</dbReference>
<feature type="domain" description="RsmI HTH" evidence="8">
    <location>
        <begin position="239"/>
        <end position="281"/>
    </location>
</feature>
<dbReference type="GO" id="GO:0070677">
    <property type="term" value="F:rRNA (cytosine-2'-O-)-methyltransferase activity"/>
    <property type="evidence" value="ECO:0007669"/>
    <property type="project" value="UniProtKB-UniRule"/>
</dbReference>
<sequence>MKPLITPLDPGLYLVATPIGNARDITLRALDVLASADVIAAEDTRTTRKLLEIHGISLGDRKLIAYHDHSGQAGRDGIMKLIGQGKSVAYASEAGSPLVADPGFALARDAAQDGGFVTALPGATAAITALSLSGLPSDRFCFAGFAPSAKGARQKWLTELLAIPATLIIYESPKRINRLLAELCSTEAKSRSAAVCRELTKKFEEIRRGTVQELSDQIADMTLKGEIALVLGQAEAGEEEVDLEQMLGNALKDMTMKDAVAMVTQATGLPRRKVYQAALAMERDA</sequence>
<dbReference type="SUPFAM" id="SSF53790">
    <property type="entry name" value="Tetrapyrrole methylase"/>
    <property type="match status" value="1"/>
</dbReference>
<evidence type="ECO:0000256" key="5">
    <source>
        <dbReference type="ARBA" id="ARBA00022691"/>
    </source>
</evidence>
<dbReference type="EMBL" id="OMOI01000001">
    <property type="protein sequence ID" value="SPF75378.1"/>
    <property type="molecule type" value="Genomic_DNA"/>
</dbReference>
<name>A0A2R8AH81_9RHOB</name>
<reference evidence="10" key="1">
    <citation type="submission" date="2018-03" db="EMBL/GenBank/DDBJ databases">
        <authorList>
            <person name="Rodrigo-Torres L."/>
            <person name="Arahal R. D."/>
            <person name="Lucena T."/>
        </authorList>
    </citation>
    <scope>NUCLEOTIDE SEQUENCE [LARGE SCALE GENOMIC DNA]</scope>
    <source>
        <strain evidence="10">CECT 8811</strain>
    </source>
</reference>
<dbReference type="FunFam" id="3.30.950.10:FF:000002">
    <property type="entry name" value="Ribosomal RNA small subunit methyltransferase I"/>
    <property type="match status" value="1"/>
</dbReference>
<comment type="subcellular location">
    <subcellularLocation>
        <location evidence="6">Cytoplasm</location>
    </subcellularLocation>
</comment>
<evidence type="ECO:0000256" key="4">
    <source>
        <dbReference type="ARBA" id="ARBA00022679"/>
    </source>
</evidence>
<dbReference type="InterPro" id="IPR014776">
    <property type="entry name" value="4pyrrole_Mease_sub2"/>
</dbReference>
<evidence type="ECO:0000256" key="6">
    <source>
        <dbReference type="HAMAP-Rule" id="MF_01877"/>
    </source>
</evidence>
<dbReference type="Pfam" id="PF23016">
    <property type="entry name" value="RsmI_C"/>
    <property type="match status" value="1"/>
</dbReference>
<dbReference type="InterPro" id="IPR014777">
    <property type="entry name" value="4pyrrole_Mease_sub1"/>
</dbReference>
<keyword evidence="1 6" id="KW-0963">Cytoplasm</keyword>
<comment type="similarity">
    <text evidence="6">Belongs to the methyltransferase superfamily. RsmI family.</text>
</comment>
<evidence type="ECO:0000313" key="10">
    <source>
        <dbReference type="Proteomes" id="UP000244911"/>
    </source>
</evidence>
<dbReference type="PANTHER" id="PTHR46111">
    <property type="entry name" value="RIBOSOMAL RNA SMALL SUBUNIT METHYLTRANSFERASE I"/>
    <property type="match status" value="1"/>
</dbReference>
<dbReference type="CDD" id="cd11648">
    <property type="entry name" value="RsmI"/>
    <property type="match status" value="1"/>
</dbReference>